<dbReference type="PRINTS" id="PR00111">
    <property type="entry name" value="ABHYDROLASE"/>
</dbReference>
<dbReference type="GO" id="GO:0003824">
    <property type="term" value="F:catalytic activity"/>
    <property type="evidence" value="ECO:0007669"/>
    <property type="project" value="UniProtKB-ARBA"/>
</dbReference>
<name>A0A1H3S3A0_9MICO</name>
<dbReference type="RefSeq" id="WP_092555636.1">
    <property type="nucleotide sequence ID" value="NZ_FNPZ01000003.1"/>
</dbReference>
<dbReference type="SUPFAM" id="SSF53474">
    <property type="entry name" value="alpha/beta-Hydrolases"/>
    <property type="match status" value="1"/>
</dbReference>
<feature type="chain" id="PRO_5038346112" evidence="1">
    <location>
        <begin position="18"/>
        <end position="232"/>
    </location>
</feature>
<evidence type="ECO:0000259" key="2">
    <source>
        <dbReference type="Pfam" id="PF00561"/>
    </source>
</evidence>
<dbReference type="PANTHER" id="PTHR43433">
    <property type="entry name" value="HYDROLASE, ALPHA/BETA FOLD FAMILY PROTEIN"/>
    <property type="match status" value="1"/>
</dbReference>
<accession>A0A1H3S3A0</accession>
<sequence>MKSVIVPPLLCSALVYAPVLDTLWSRGQVTVADTRRDTSIAAMAERILRENDGSFALLGTSLGGYVALEVMRQAPERVTALALVSTSARPDTDEQKAARARQSALVEAGQFTTLIDAAFPGVVAAENESDEALLTTWRDVTTPVGAEAFLRQQQAALGRADLRSILPTITCPTAIIHGAGDRLIPPAAAEESAAAIPAATHTVIDHAGHFLLHEQPAAARAAVAAWLDLVAA</sequence>
<dbReference type="EMBL" id="FNPZ01000003">
    <property type="protein sequence ID" value="SDZ32088.1"/>
    <property type="molecule type" value="Genomic_DNA"/>
</dbReference>
<dbReference type="STRING" id="381665.SAMN05216554_3254"/>
<dbReference type="Proteomes" id="UP000198891">
    <property type="component" value="Unassembled WGS sequence"/>
</dbReference>
<dbReference type="InterPro" id="IPR029058">
    <property type="entry name" value="AB_hydrolase_fold"/>
</dbReference>
<feature type="domain" description="AB hydrolase-1" evidence="2">
    <location>
        <begin position="39"/>
        <end position="215"/>
    </location>
</feature>
<dbReference type="Pfam" id="PF00561">
    <property type="entry name" value="Abhydrolase_1"/>
    <property type="match status" value="1"/>
</dbReference>
<dbReference type="Gene3D" id="3.40.50.1820">
    <property type="entry name" value="alpha/beta hydrolase"/>
    <property type="match status" value="1"/>
</dbReference>
<evidence type="ECO:0000256" key="1">
    <source>
        <dbReference type="SAM" id="SignalP"/>
    </source>
</evidence>
<dbReference type="OrthoDB" id="2987348at2"/>
<organism evidence="3 4">
    <name type="scientific">Herbiconiux ginsengi</name>
    <dbReference type="NCBI Taxonomy" id="381665"/>
    <lineage>
        <taxon>Bacteria</taxon>
        <taxon>Bacillati</taxon>
        <taxon>Actinomycetota</taxon>
        <taxon>Actinomycetes</taxon>
        <taxon>Micrococcales</taxon>
        <taxon>Microbacteriaceae</taxon>
        <taxon>Herbiconiux</taxon>
    </lineage>
</organism>
<keyword evidence="1" id="KW-0732">Signal</keyword>
<proteinExistence type="predicted"/>
<keyword evidence="4" id="KW-1185">Reference proteome</keyword>
<feature type="signal peptide" evidence="1">
    <location>
        <begin position="1"/>
        <end position="17"/>
    </location>
</feature>
<protein>
    <submittedName>
        <fullName evidence="3">Pimeloyl-ACP methyl ester carboxylesterase</fullName>
    </submittedName>
</protein>
<gene>
    <name evidence="3" type="ORF">SAMN05216554_3254</name>
</gene>
<dbReference type="InterPro" id="IPR000073">
    <property type="entry name" value="AB_hydrolase_1"/>
</dbReference>
<dbReference type="PANTHER" id="PTHR43433:SF4">
    <property type="entry name" value="NON-HEME CHLOROPEROXIDASE-RELATED"/>
    <property type="match status" value="1"/>
</dbReference>
<evidence type="ECO:0000313" key="4">
    <source>
        <dbReference type="Proteomes" id="UP000198891"/>
    </source>
</evidence>
<dbReference type="InterPro" id="IPR050471">
    <property type="entry name" value="AB_hydrolase"/>
</dbReference>
<reference evidence="3 4" key="1">
    <citation type="submission" date="2016-10" db="EMBL/GenBank/DDBJ databases">
        <authorList>
            <person name="de Groot N.N."/>
        </authorList>
    </citation>
    <scope>NUCLEOTIDE SEQUENCE [LARGE SCALE GENOMIC DNA]</scope>
    <source>
        <strain evidence="3 4">CGMCC 4.3491</strain>
    </source>
</reference>
<evidence type="ECO:0000313" key="3">
    <source>
        <dbReference type="EMBL" id="SDZ32088.1"/>
    </source>
</evidence>
<dbReference type="AlphaFoldDB" id="A0A1H3S3A0"/>